<organism evidence="2 3">
    <name type="scientific">Lysinibacillus zambalensis</name>
    <dbReference type="NCBI Taxonomy" id="3160866"/>
    <lineage>
        <taxon>Bacteria</taxon>
        <taxon>Bacillati</taxon>
        <taxon>Bacillota</taxon>
        <taxon>Bacilli</taxon>
        <taxon>Bacillales</taxon>
        <taxon>Bacillaceae</taxon>
        <taxon>Lysinibacillus</taxon>
    </lineage>
</organism>
<reference evidence="2 3" key="1">
    <citation type="submission" date="2024-06" db="EMBL/GenBank/DDBJ databases">
        <title>Lysinibacillus zambalefons sp. nov., a Novel Firmicute Isolated from the Poon Bato Zambales Hyperalkaline Spring.</title>
        <authorList>
            <person name="Aja J.A."/>
            <person name="Lazaro J.E.H."/>
            <person name="Llorin L.D."/>
            <person name="Lim K.R."/>
            <person name="Teodosio J."/>
            <person name="Dalisay D.S."/>
        </authorList>
    </citation>
    <scope>NUCLEOTIDE SEQUENCE [LARGE SCALE GENOMIC DNA]</scope>
    <source>
        <strain evidence="2 3">M3</strain>
    </source>
</reference>
<keyword evidence="3" id="KW-1185">Reference proteome</keyword>
<proteinExistence type="predicted"/>
<keyword evidence="2" id="KW-0378">Hydrolase</keyword>
<evidence type="ECO:0000313" key="3">
    <source>
        <dbReference type="Proteomes" id="UP001478862"/>
    </source>
</evidence>
<dbReference type="InterPro" id="IPR016047">
    <property type="entry name" value="M23ase_b-sheet_dom"/>
</dbReference>
<dbReference type="EC" id="3.4.-.-" evidence="2"/>
<dbReference type="Pfam" id="PF01551">
    <property type="entry name" value="Peptidase_M23"/>
    <property type="match status" value="1"/>
</dbReference>
<gene>
    <name evidence="2" type="ORF">ABNX05_12325</name>
</gene>
<dbReference type="CDD" id="cd12797">
    <property type="entry name" value="M23_peptidase"/>
    <property type="match status" value="1"/>
</dbReference>
<feature type="domain" description="M23ase beta-sheet core" evidence="1">
    <location>
        <begin position="53"/>
        <end position="113"/>
    </location>
</feature>
<name>A0ABV1MSC0_9BACI</name>
<dbReference type="SUPFAM" id="SSF51261">
    <property type="entry name" value="Duplicated hybrid motif"/>
    <property type="match status" value="1"/>
</dbReference>
<protein>
    <submittedName>
        <fullName evidence="2">M23 family metallopeptidase</fullName>
        <ecNumber evidence="2">3.4.-.-</ecNumber>
    </submittedName>
</protein>
<sequence>MTIIVGGKKYMLLATASLSKRRMAIKNGNCFQICQKAYKNAHYFDPKKDDIQSVAGNYIIIECTNNVYAGLVHLQTGSIQVLVGQRVKKGEVIGRVGHSGNSFAPHLHVQLMDSSDIFYMAHLVQTLDVIH</sequence>
<dbReference type="Gene3D" id="2.70.70.10">
    <property type="entry name" value="Glucose Permease (Domain IIA)"/>
    <property type="match status" value="1"/>
</dbReference>
<accession>A0ABV1MSC0</accession>
<comment type="caution">
    <text evidence="2">The sequence shown here is derived from an EMBL/GenBank/DDBJ whole genome shotgun (WGS) entry which is preliminary data.</text>
</comment>
<evidence type="ECO:0000313" key="2">
    <source>
        <dbReference type="EMBL" id="MEQ6355408.1"/>
    </source>
</evidence>
<dbReference type="Proteomes" id="UP001478862">
    <property type="component" value="Unassembled WGS sequence"/>
</dbReference>
<dbReference type="InterPro" id="IPR011055">
    <property type="entry name" value="Dup_hybrid_motif"/>
</dbReference>
<dbReference type="GO" id="GO:0016787">
    <property type="term" value="F:hydrolase activity"/>
    <property type="evidence" value="ECO:0007669"/>
    <property type="project" value="UniProtKB-KW"/>
</dbReference>
<dbReference type="PANTHER" id="PTHR21666:SF270">
    <property type="entry name" value="MUREIN HYDROLASE ACTIVATOR ENVC"/>
    <property type="match status" value="1"/>
</dbReference>
<dbReference type="RefSeq" id="WP_349660022.1">
    <property type="nucleotide sequence ID" value="NZ_JBEGDG010000008.1"/>
</dbReference>
<dbReference type="InterPro" id="IPR050570">
    <property type="entry name" value="Cell_wall_metabolism_enzyme"/>
</dbReference>
<dbReference type="EMBL" id="JBEGDG010000008">
    <property type="protein sequence ID" value="MEQ6355408.1"/>
    <property type="molecule type" value="Genomic_DNA"/>
</dbReference>
<evidence type="ECO:0000259" key="1">
    <source>
        <dbReference type="Pfam" id="PF01551"/>
    </source>
</evidence>
<dbReference type="PANTHER" id="PTHR21666">
    <property type="entry name" value="PEPTIDASE-RELATED"/>
    <property type="match status" value="1"/>
</dbReference>